<comment type="caution">
    <text evidence="2">The sequence shown here is derived from an EMBL/GenBank/DDBJ whole genome shotgun (WGS) entry which is preliminary data.</text>
</comment>
<dbReference type="EMBL" id="PFBA01000013">
    <property type="protein sequence ID" value="PIT92653.1"/>
    <property type="molecule type" value="Genomic_DNA"/>
</dbReference>
<feature type="transmembrane region" description="Helical" evidence="1">
    <location>
        <begin position="23"/>
        <end position="41"/>
    </location>
</feature>
<accession>A0A2M6WIR8</accession>
<reference evidence="3" key="1">
    <citation type="submission" date="2017-09" db="EMBL/GenBank/DDBJ databases">
        <title>Depth-based differentiation of microbial function through sediment-hosted aquifers and enrichment of novel symbionts in the deep terrestrial subsurface.</title>
        <authorList>
            <person name="Probst A.J."/>
            <person name="Ladd B."/>
            <person name="Jarett J.K."/>
            <person name="Geller-Mcgrath D.E."/>
            <person name="Sieber C.M.K."/>
            <person name="Emerson J.B."/>
            <person name="Anantharaman K."/>
            <person name="Thomas B.C."/>
            <person name="Malmstrom R."/>
            <person name="Stieglmeier M."/>
            <person name="Klingl A."/>
            <person name="Woyke T."/>
            <person name="Ryan C.M."/>
            <person name="Banfield J.F."/>
        </authorList>
    </citation>
    <scope>NUCLEOTIDE SEQUENCE [LARGE SCALE GENOMIC DNA]</scope>
</reference>
<protein>
    <submittedName>
        <fullName evidence="2">Uncharacterized protein</fullName>
    </submittedName>
</protein>
<keyword evidence="1" id="KW-0812">Transmembrane</keyword>
<organism evidence="2 3">
    <name type="scientific">Candidatus Harrisonbacteria bacterium CG10_big_fil_rev_8_21_14_0_10_42_17</name>
    <dbReference type="NCBI Taxonomy" id="1974584"/>
    <lineage>
        <taxon>Bacteria</taxon>
        <taxon>Candidatus Harrisoniibacteriota</taxon>
    </lineage>
</organism>
<keyword evidence="1" id="KW-1133">Transmembrane helix</keyword>
<evidence type="ECO:0000256" key="1">
    <source>
        <dbReference type="SAM" id="Phobius"/>
    </source>
</evidence>
<feature type="transmembrane region" description="Helical" evidence="1">
    <location>
        <begin position="83"/>
        <end position="102"/>
    </location>
</feature>
<name>A0A2M6WIR8_9BACT</name>
<dbReference type="Proteomes" id="UP000228635">
    <property type="component" value="Unassembled WGS sequence"/>
</dbReference>
<evidence type="ECO:0000313" key="2">
    <source>
        <dbReference type="EMBL" id="PIT92653.1"/>
    </source>
</evidence>
<keyword evidence="1" id="KW-0472">Membrane</keyword>
<evidence type="ECO:0000313" key="3">
    <source>
        <dbReference type="Proteomes" id="UP000228635"/>
    </source>
</evidence>
<dbReference type="AlphaFoldDB" id="A0A2M6WIR8"/>
<proteinExistence type="predicted"/>
<gene>
    <name evidence="2" type="ORF">COU08_01500</name>
</gene>
<feature type="transmembrane region" description="Helical" evidence="1">
    <location>
        <begin position="53"/>
        <end position="71"/>
    </location>
</feature>
<sequence length="111" mass="12554">MENIGDKQQVASDIGKMRKEWPLWFKVGMGFLLFDSFFIIVDHALFLKPIGTVIFMIINFPTTTLLIYAGLDFGTSTDIFGIYVLAGLVQYFVLGAFMGFIIQKMKARKSV</sequence>